<evidence type="ECO:0000313" key="1">
    <source>
        <dbReference type="EMBL" id="AKB93325.1"/>
    </source>
</evidence>
<proteinExistence type="predicted"/>
<organismHost>
    <name type="scientific">Rattus norvegicus</name>
    <name type="common">Rat</name>
    <dbReference type="NCBI Taxonomy" id="10116"/>
</organismHost>
<reference evidence="1 2" key="2">
    <citation type="journal article" date="2015" name="J. Gen. Virol.">
        <title>The English isolate and a newly identified Berlin isolate of Rat Cytomegalovirus (RCMV) share similarities with but separate as an anciently diverged clade from Mouse CMV and the Maastricht isolate of RCMV.</title>
        <authorList>
            <person name="Geyer H."/>
            <person name="Ettinger J."/>
            <person name="Moller L."/>
            <person name="Schmolz E."/>
            <person name="Nitsche A."/>
            <person name="Brune W."/>
            <person name="Heaggans S."/>
            <person name="Sandford G.R."/>
            <person name="Hayward G.S."/>
            <person name="Voigt S."/>
        </authorList>
    </citation>
    <scope>NUCLEOTIDE SEQUENCE [LARGE SCALE GENOMIC DNA]</scope>
    <source>
        <strain evidence="1">Berlin</strain>
    </source>
</reference>
<dbReference type="InterPro" id="IPR003360">
    <property type="entry name" value="US22-like"/>
</dbReference>
<dbReference type="Proteomes" id="UP000097765">
    <property type="component" value="Segment"/>
</dbReference>
<protein>
    <submittedName>
        <fullName evidence="1">B142</fullName>
    </submittedName>
</protein>
<gene>
    <name evidence="1" type="primary">b142</name>
</gene>
<evidence type="ECO:0000313" key="2">
    <source>
        <dbReference type="Proteomes" id="UP000097765"/>
    </source>
</evidence>
<dbReference type="Pfam" id="PF02393">
    <property type="entry name" value="US22"/>
    <property type="match status" value="2"/>
</dbReference>
<sequence length="445" mass="50945">MDALCASIRTEHCKDMRPVTMRPRYRYLTADAVLTVLGDFSKLFVAQSDPRELGDIVKRCSGRILSLGGPSGWFLYLQTETQIEDFPGHPRWDEYPGTPKGQYVLLGQCIKKSRFGGPYTELRWFMYMGPHGQILCYHEPSDAIFVVALSIDELARRGLVNCEFMYEGQHLPQTTTVPARLVNELMNIDCKDGKALSDYAKRRRGRVMLLHTPGEGERPLALCGSDRCLRLWWPFSAMDDVSFSRFIDRIDARFKTNGKMWMHFAVVGLRVGNDPFRVESIIITDELGAMYHVDPDYDMIWRIADSVHMLLKMGLTKVYMPKRRLDKKSVAIGRMEAPGCAHVADAAWIEYYDIYGAKVRRDHAQQLEWLMRENRFNESTGTWDETDSSMRKTFDSEAKDAIRRDVEVADSLNDVEYTIRGCQRETVDDPTATIAAKLSLVDSDD</sequence>
<name>A0A0E3SYB3_RCMVE</name>
<reference evidence="1 2" key="1">
    <citation type="journal article" date="2012" name="J. Virol.">
        <title>Complete genome sequence of the english isolate of rat cytomegalovirus (Murid herpesvirus 8).</title>
        <authorList>
            <person name="Ettinger J."/>
            <person name="Geyer H."/>
            <person name="Nitsche A."/>
            <person name="Zimmermann A."/>
            <person name="Brune W."/>
            <person name="Sandford G.R."/>
            <person name="Hayward G.S."/>
            <person name="Voigt S."/>
        </authorList>
    </citation>
    <scope>NUCLEOTIDE SEQUENCE [LARGE SCALE GENOMIC DNA]</scope>
    <source>
        <strain evidence="1">Berlin</strain>
    </source>
</reference>
<dbReference type="EMBL" id="KP202868">
    <property type="protein sequence ID" value="AKB93325.1"/>
    <property type="molecule type" value="Genomic_DNA"/>
</dbReference>
<accession>A0A0E3SYB3</accession>
<organism evidence="1 2">
    <name type="scientific">Rat cytomegalovirus (isolate England)</name>
    <name type="common">RCMV-E</name>
    <name type="synonym">Murid herpesvirus 8</name>
    <dbReference type="NCBI Taxonomy" id="1261657"/>
    <lineage>
        <taxon>Viruses</taxon>
        <taxon>Duplodnaviria</taxon>
        <taxon>Heunggongvirae</taxon>
        <taxon>Peploviricota</taxon>
        <taxon>Herviviricetes</taxon>
        <taxon>Herpesvirales</taxon>
        <taxon>Orthoherpesviridae</taxon>
        <taxon>Betaherpesvirinae</taxon>
        <taxon>Muromegalovirus</taxon>
        <taxon>Muromegalovirus muridbeta8</taxon>
    </lineage>
</organism>